<dbReference type="PANTHER" id="PTHR11439">
    <property type="entry name" value="GAG-POL-RELATED RETROTRANSPOSON"/>
    <property type="match status" value="1"/>
</dbReference>
<evidence type="ECO:0000259" key="2">
    <source>
        <dbReference type="Pfam" id="PF13976"/>
    </source>
</evidence>
<dbReference type="Pfam" id="PF13976">
    <property type="entry name" value="gag_pre-integrs"/>
    <property type="match status" value="1"/>
</dbReference>
<dbReference type="RefSeq" id="XP_071906234.1">
    <property type="nucleotide sequence ID" value="XM_072050133.1"/>
</dbReference>
<proteinExistence type="predicted"/>
<evidence type="ECO:0000259" key="3">
    <source>
        <dbReference type="Pfam" id="PF22936"/>
    </source>
</evidence>
<evidence type="ECO:0008006" key="6">
    <source>
        <dbReference type="Google" id="ProtNLM"/>
    </source>
</evidence>
<evidence type="ECO:0000259" key="1">
    <source>
        <dbReference type="Pfam" id="PF07727"/>
    </source>
</evidence>
<feature type="domain" description="Retrovirus-related Pol polyprotein from transposon TNT 1-94-like beta-barrel" evidence="3">
    <location>
        <begin position="56"/>
        <end position="136"/>
    </location>
</feature>
<keyword evidence="4" id="KW-1185">Reference proteome</keyword>
<dbReference type="InterPro" id="IPR054722">
    <property type="entry name" value="PolX-like_BBD"/>
</dbReference>
<accession>A0ABM4UG27</accession>
<sequence>MRHVKTDCFKLKNKLKQKGKPGEKNFETTKAGVAADENEGSIFFVNDDKTRSKNEWILDLGCSYHMCPNRNLFFTYESYNGGIVLMGNNAACNAAGKGTIRIKMHDGIVRTLTNVRHVPDLKKNLIFLGTLEALGCKFAAENGVIKVSKGALIVMKVCRVGSLYVLQGSTVTGSVAVSSSSSLFDSDITKLWHMRLGYMSEKDLSILSKRGLLCGQSTGSLEFCEHWWCQVELEIGSSGPSIQQVPIDASESTDENNSEEEEYFITRDRPRRDIRPPQRYANLIAYALSIAEETDVVDEPTTYSNAISCDDSAKWLVAMNEEIESLYRNETWILVKPSPVVIYDLEFEQLDIKTTFLHGELEEKIYMKQSQGFEIGGKEDHNLSEIHTLKLQLSSEFDMKHLGVTKKILGMEIKRDRGAEKLFLTQENYLEKVLENFGMKDAKLVTTPLANRVLLSATQSPQSVKEAQYMARIPYSNAIGCIMYTMVCTRPDIAQAISMVSRLDYAGDLDRRRSLSGCVFCIGGCVVSWKVTLQPVVALSTTEAEYMAMTEAIKESLWSKSLFGELSLHQGPLGLMWRKWSNFAIVDVRDTPKWRFVNVALSHIGFCIRESFP</sequence>
<organism evidence="4 5">
    <name type="scientific">Coffea arabica</name>
    <name type="common">Arabian coffee</name>
    <dbReference type="NCBI Taxonomy" id="13443"/>
    <lineage>
        <taxon>Eukaryota</taxon>
        <taxon>Viridiplantae</taxon>
        <taxon>Streptophyta</taxon>
        <taxon>Embryophyta</taxon>
        <taxon>Tracheophyta</taxon>
        <taxon>Spermatophyta</taxon>
        <taxon>Magnoliopsida</taxon>
        <taxon>eudicotyledons</taxon>
        <taxon>Gunneridae</taxon>
        <taxon>Pentapetalae</taxon>
        <taxon>asterids</taxon>
        <taxon>lamiids</taxon>
        <taxon>Gentianales</taxon>
        <taxon>Rubiaceae</taxon>
        <taxon>Ixoroideae</taxon>
        <taxon>Gardenieae complex</taxon>
        <taxon>Bertiereae - Coffeeae clade</taxon>
        <taxon>Coffeeae</taxon>
        <taxon>Coffea</taxon>
    </lineage>
</organism>
<dbReference type="Proteomes" id="UP001652660">
    <property type="component" value="Chromosome 5c"/>
</dbReference>
<evidence type="ECO:0000313" key="4">
    <source>
        <dbReference type="Proteomes" id="UP001652660"/>
    </source>
</evidence>
<dbReference type="InterPro" id="IPR013103">
    <property type="entry name" value="RVT_2"/>
</dbReference>
<dbReference type="Pfam" id="PF07727">
    <property type="entry name" value="RVT_2"/>
    <property type="match status" value="1"/>
</dbReference>
<dbReference type="InterPro" id="IPR025724">
    <property type="entry name" value="GAG-pre-integrase_dom"/>
</dbReference>
<dbReference type="Pfam" id="PF22936">
    <property type="entry name" value="Pol_BBD"/>
    <property type="match status" value="1"/>
</dbReference>
<name>A0ABM4UG27_COFAR</name>
<gene>
    <name evidence="5" type="primary">LOC140007381</name>
</gene>
<dbReference type="GeneID" id="140007381"/>
<evidence type="ECO:0000313" key="5">
    <source>
        <dbReference type="RefSeq" id="XP_071906234.1"/>
    </source>
</evidence>
<feature type="domain" description="Reverse transcriptase Ty1/copia-type" evidence="1">
    <location>
        <begin position="381"/>
        <end position="449"/>
    </location>
</feature>
<protein>
    <recommendedName>
        <fullName evidence="6">Retrovirus-related Pol polyprotein from transposon TNT 1-94</fullName>
    </recommendedName>
</protein>
<reference evidence="5" key="1">
    <citation type="submission" date="2025-08" db="UniProtKB">
        <authorList>
            <consortium name="RefSeq"/>
        </authorList>
    </citation>
    <scope>IDENTIFICATION</scope>
    <source>
        <tissue evidence="5">Leaves</tissue>
    </source>
</reference>
<dbReference type="PANTHER" id="PTHR11439:SF467">
    <property type="entry name" value="INTEGRASE CATALYTIC DOMAIN-CONTAINING PROTEIN"/>
    <property type="match status" value="1"/>
</dbReference>
<feature type="domain" description="GAG-pre-integrase" evidence="2">
    <location>
        <begin position="163"/>
        <end position="226"/>
    </location>
</feature>
<dbReference type="CDD" id="cd09272">
    <property type="entry name" value="RNase_HI_RT_Ty1"/>
    <property type="match status" value="1"/>
</dbReference>